<keyword evidence="3 6" id="KW-0547">Nucleotide-binding</keyword>
<evidence type="ECO:0000256" key="5">
    <source>
        <dbReference type="ARBA" id="ARBA00022840"/>
    </source>
</evidence>
<dbReference type="Pfam" id="PF00069">
    <property type="entry name" value="Pkinase"/>
    <property type="match status" value="1"/>
</dbReference>
<keyword evidence="5 6" id="KW-0067">ATP-binding</keyword>
<dbReference type="EMBL" id="CAMPGE010023732">
    <property type="protein sequence ID" value="CAI2381638.1"/>
    <property type="molecule type" value="Genomic_DNA"/>
</dbReference>
<evidence type="ECO:0000256" key="3">
    <source>
        <dbReference type="ARBA" id="ARBA00022741"/>
    </source>
</evidence>
<dbReference type="SUPFAM" id="SSF56112">
    <property type="entry name" value="Protein kinase-like (PK-like)"/>
    <property type="match status" value="1"/>
</dbReference>
<keyword evidence="2" id="KW-0808">Transferase</keyword>
<keyword evidence="4" id="KW-0418">Kinase</keyword>
<dbReference type="InterPro" id="IPR000719">
    <property type="entry name" value="Prot_kinase_dom"/>
</dbReference>
<evidence type="ECO:0000256" key="6">
    <source>
        <dbReference type="PROSITE-ProRule" id="PRU10141"/>
    </source>
</evidence>
<comment type="similarity">
    <text evidence="7">Belongs to the protein kinase superfamily.</text>
</comment>
<dbReference type="Proteomes" id="UP001295684">
    <property type="component" value="Unassembled WGS sequence"/>
</dbReference>
<reference evidence="9" key="1">
    <citation type="submission" date="2023-07" db="EMBL/GenBank/DDBJ databases">
        <authorList>
            <consortium name="AG Swart"/>
            <person name="Singh M."/>
            <person name="Singh A."/>
            <person name="Seah K."/>
            <person name="Emmerich C."/>
        </authorList>
    </citation>
    <scope>NUCLEOTIDE SEQUENCE</scope>
    <source>
        <strain evidence="9">DP1</strain>
    </source>
</reference>
<comment type="caution">
    <text evidence="9">The sequence shown here is derived from an EMBL/GenBank/DDBJ whole genome shotgun (WGS) entry which is preliminary data.</text>
</comment>
<evidence type="ECO:0000256" key="7">
    <source>
        <dbReference type="RuleBase" id="RU000304"/>
    </source>
</evidence>
<evidence type="ECO:0000256" key="1">
    <source>
        <dbReference type="ARBA" id="ARBA00022527"/>
    </source>
</evidence>
<dbReference type="InterPro" id="IPR008271">
    <property type="entry name" value="Ser/Thr_kinase_AS"/>
</dbReference>
<dbReference type="GO" id="GO:0005524">
    <property type="term" value="F:ATP binding"/>
    <property type="evidence" value="ECO:0007669"/>
    <property type="project" value="UniProtKB-UniRule"/>
</dbReference>
<dbReference type="PANTHER" id="PTHR24345:SF0">
    <property type="entry name" value="CELL CYCLE SERINE_THREONINE-PROTEIN KINASE CDC5_MSD2"/>
    <property type="match status" value="1"/>
</dbReference>
<accession>A0AAD2D6S7</accession>
<dbReference type="AlphaFoldDB" id="A0AAD2D6S7"/>
<dbReference type="PROSITE" id="PS50011">
    <property type="entry name" value="PROTEIN_KINASE_DOM"/>
    <property type="match status" value="1"/>
</dbReference>
<dbReference type="GO" id="GO:0004674">
    <property type="term" value="F:protein serine/threonine kinase activity"/>
    <property type="evidence" value="ECO:0007669"/>
    <property type="project" value="UniProtKB-KW"/>
</dbReference>
<sequence>MIDNKYQLIEKIGLGGSSLVYKATDIDGNDYAIKILRKDKEYNNRQGAQMICKEHQILSELHGHSNLIQSYEVNPNGVLEVDGRSEECIYQVTELATNGSLSNIVRNTGPLEEELARFFITQILYAVLHLHSKEYAHLDIKLENIFLDEYFNIKLGDLGSSAHVGSNDGFFDHRRGTPLYMAPEVKSLEPGEEYDAFSSDMYSLGITLFVMLTGEFPTPSDLGHSFETKESDEMEDCTSAPKLDQQKIKRFSHLSSEVIELIQEMTEENDVGRPQVQDILESEWLQKPFSEDICEMAFQEMEARKNFLLEECQRHSFKGIF</sequence>
<evidence type="ECO:0000256" key="4">
    <source>
        <dbReference type="ARBA" id="ARBA00022777"/>
    </source>
</evidence>
<evidence type="ECO:0000313" key="10">
    <source>
        <dbReference type="Proteomes" id="UP001295684"/>
    </source>
</evidence>
<evidence type="ECO:0000259" key="8">
    <source>
        <dbReference type="PROSITE" id="PS50011"/>
    </source>
</evidence>
<organism evidence="9 10">
    <name type="scientific">Euplotes crassus</name>
    <dbReference type="NCBI Taxonomy" id="5936"/>
    <lineage>
        <taxon>Eukaryota</taxon>
        <taxon>Sar</taxon>
        <taxon>Alveolata</taxon>
        <taxon>Ciliophora</taxon>
        <taxon>Intramacronucleata</taxon>
        <taxon>Spirotrichea</taxon>
        <taxon>Hypotrichia</taxon>
        <taxon>Euplotida</taxon>
        <taxon>Euplotidae</taxon>
        <taxon>Moneuplotes</taxon>
    </lineage>
</organism>
<proteinExistence type="inferred from homology"/>
<keyword evidence="10" id="KW-1185">Reference proteome</keyword>
<keyword evidence="1 7" id="KW-0723">Serine/threonine-protein kinase</keyword>
<protein>
    <recommendedName>
        <fullName evidence="8">Protein kinase domain-containing protein</fullName>
    </recommendedName>
</protein>
<dbReference type="GO" id="GO:0005634">
    <property type="term" value="C:nucleus"/>
    <property type="evidence" value="ECO:0007669"/>
    <property type="project" value="TreeGrafter"/>
</dbReference>
<dbReference type="PANTHER" id="PTHR24345">
    <property type="entry name" value="SERINE/THREONINE-PROTEIN KINASE PLK"/>
    <property type="match status" value="1"/>
</dbReference>
<dbReference type="Gene3D" id="1.10.510.10">
    <property type="entry name" value="Transferase(Phosphotransferase) domain 1"/>
    <property type="match status" value="1"/>
</dbReference>
<name>A0AAD2D6S7_EUPCR</name>
<evidence type="ECO:0000256" key="2">
    <source>
        <dbReference type="ARBA" id="ARBA00022679"/>
    </source>
</evidence>
<gene>
    <name evidence="9" type="ORF">ECRASSUSDP1_LOCUS23096</name>
</gene>
<evidence type="ECO:0000313" key="9">
    <source>
        <dbReference type="EMBL" id="CAI2381638.1"/>
    </source>
</evidence>
<dbReference type="PROSITE" id="PS00107">
    <property type="entry name" value="PROTEIN_KINASE_ATP"/>
    <property type="match status" value="1"/>
</dbReference>
<dbReference type="InterPro" id="IPR011009">
    <property type="entry name" value="Kinase-like_dom_sf"/>
</dbReference>
<feature type="binding site" evidence="6">
    <location>
        <position position="34"/>
    </location>
    <ligand>
        <name>ATP</name>
        <dbReference type="ChEBI" id="CHEBI:30616"/>
    </ligand>
</feature>
<dbReference type="PROSITE" id="PS00108">
    <property type="entry name" value="PROTEIN_KINASE_ST"/>
    <property type="match status" value="1"/>
</dbReference>
<dbReference type="SMART" id="SM00220">
    <property type="entry name" value="S_TKc"/>
    <property type="match status" value="1"/>
</dbReference>
<feature type="domain" description="Protein kinase" evidence="8">
    <location>
        <begin position="6"/>
        <end position="285"/>
    </location>
</feature>
<dbReference type="InterPro" id="IPR017441">
    <property type="entry name" value="Protein_kinase_ATP_BS"/>
</dbReference>